<gene>
    <name evidence="1" type="ORF">H9747_11095</name>
</gene>
<accession>A0A9D1PFY2</accession>
<comment type="caution">
    <text evidence="1">The sequence shown here is derived from an EMBL/GenBank/DDBJ whole genome shotgun (WGS) entry which is preliminary data.</text>
</comment>
<dbReference type="AlphaFoldDB" id="A0A9D1PFY2"/>
<sequence length="258" mass="29179">MKKLFHLFSKVNALGIKTREQLSQYEDLYAEVFLAIDNFIIGTAFRSHANINRLLELKDLGVDTEDVHYDVLERCIDKLDLVLANDLNQMIPYLYTIVNNKVIDTYRSTIKEHNMVISLDETLDRHDGDDDSKRTKTLEDYLSDKSASAETRLIAKEEVLALFEKYCGNADALLCMIATKVLNDTPREIAQVLLSTGSVSKAIALYKDELSSIYRIEPDEFPIVAPVKKTGLSKILSNKDTEAKTVSSKISNIINRVK</sequence>
<proteinExistence type="predicted"/>
<dbReference type="EMBL" id="DXIQ01000071">
    <property type="protein sequence ID" value="HIV39518.1"/>
    <property type="molecule type" value="Genomic_DNA"/>
</dbReference>
<reference evidence="1" key="2">
    <citation type="submission" date="2021-04" db="EMBL/GenBank/DDBJ databases">
        <authorList>
            <person name="Gilroy R."/>
        </authorList>
    </citation>
    <scope>NUCLEOTIDE SEQUENCE</scope>
    <source>
        <strain evidence="1">CHK195-9823</strain>
    </source>
</reference>
<protein>
    <submittedName>
        <fullName evidence="1">Uncharacterized protein</fullName>
    </submittedName>
</protein>
<reference evidence="1" key="1">
    <citation type="journal article" date="2021" name="PeerJ">
        <title>Extensive microbial diversity within the chicken gut microbiome revealed by metagenomics and culture.</title>
        <authorList>
            <person name="Gilroy R."/>
            <person name="Ravi A."/>
            <person name="Getino M."/>
            <person name="Pursley I."/>
            <person name="Horton D.L."/>
            <person name="Alikhan N.F."/>
            <person name="Baker D."/>
            <person name="Gharbi K."/>
            <person name="Hall N."/>
            <person name="Watson M."/>
            <person name="Adriaenssens E.M."/>
            <person name="Foster-Nyarko E."/>
            <person name="Jarju S."/>
            <person name="Secka A."/>
            <person name="Antonio M."/>
            <person name="Oren A."/>
            <person name="Chaudhuri R.R."/>
            <person name="La Ragione R."/>
            <person name="Hildebrand F."/>
            <person name="Pallen M.J."/>
        </authorList>
    </citation>
    <scope>NUCLEOTIDE SEQUENCE</scope>
    <source>
        <strain evidence="1">CHK195-9823</strain>
    </source>
</reference>
<name>A0A9D1PFY2_9FIRM</name>
<dbReference type="Proteomes" id="UP000886814">
    <property type="component" value="Unassembled WGS sequence"/>
</dbReference>
<evidence type="ECO:0000313" key="2">
    <source>
        <dbReference type="Proteomes" id="UP000886814"/>
    </source>
</evidence>
<evidence type="ECO:0000313" key="1">
    <source>
        <dbReference type="EMBL" id="HIV39518.1"/>
    </source>
</evidence>
<organism evidence="1 2">
    <name type="scientific">Candidatus Blautia stercorigallinarum</name>
    <dbReference type="NCBI Taxonomy" id="2838501"/>
    <lineage>
        <taxon>Bacteria</taxon>
        <taxon>Bacillati</taxon>
        <taxon>Bacillota</taxon>
        <taxon>Clostridia</taxon>
        <taxon>Lachnospirales</taxon>
        <taxon>Lachnospiraceae</taxon>
        <taxon>Blautia</taxon>
    </lineage>
</organism>